<feature type="domain" description="Cwf19-like protein C-terminal" evidence="2">
    <location>
        <begin position="491"/>
        <end position="552"/>
    </location>
</feature>
<evidence type="ECO:0000313" key="5">
    <source>
        <dbReference type="Proteomes" id="UP000034680"/>
    </source>
</evidence>
<dbReference type="InterPro" id="IPR040194">
    <property type="entry name" value="Cwf19-like"/>
</dbReference>
<dbReference type="Proteomes" id="UP000034680">
    <property type="component" value="Unassembled WGS sequence"/>
</dbReference>
<dbReference type="OrthoDB" id="444325at2759"/>
<protein>
    <submittedName>
        <fullName evidence="4">Putative cwfj domain-containing protein</fullName>
    </submittedName>
</protein>
<dbReference type="GO" id="GO:0000974">
    <property type="term" value="C:Prp19 complex"/>
    <property type="evidence" value="ECO:0007669"/>
    <property type="project" value="EnsemblFungi"/>
</dbReference>
<accession>A0A0G2FI13</accession>
<comment type="caution">
    <text evidence="4">The sequence shown here is derived from an EMBL/GenBank/DDBJ whole genome shotgun (WGS) entry which is preliminary data.</text>
</comment>
<dbReference type="Pfam" id="PF04676">
    <property type="entry name" value="CwfJ_C_2"/>
    <property type="match status" value="1"/>
</dbReference>
<feature type="domain" description="Cwf19-like C-terminal" evidence="3">
    <location>
        <begin position="309"/>
        <end position="435"/>
    </location>
</feature>
<gene>
    <name evidence="4" type="ORF">UCDDA912_g06298</name>
</gene>
<dbReference type="CDD" id="cd07380">
    <property type="entry name" value="MPP_CWF19_N"/>
    <property type="match status" value="1"/>
</dbReference>
<name>A0A0G2FI13_9PEZI</name>
<reference evidence="4 5" key="1">
    <citation type="submission" date="2015-05" db="EMBL/GenBank/DDBJ databases">
        <title>Distinctive expansion of gene families associated with plant cell wall degradation and secondary metabolism in the genomes of grapevine trunk pathogens.</title>
        <authorList>
            <person name="Lawrence D.P."/>
            <person name="Travadon R."/>
            <person name="Rolshausen P.E."/>
            <person name="Baumgartner K."/>
        </authorList>
    </citation>
    <scope>NUCLEOTIDE SEQUENCE [LARGE SCALE GENOMIC DNA]</scope>
    <source>
        <strain evidence="4">DA912</strain>
    </source>
</reference>
<dbReference type="EMBL" id="LCUC01000232">
    <property type="protein sequence ID" value="KKY33744.1"/>
    <property type="molecule type" value="Genomic_DNA"/>
</dbReference>
<sequence>MAAPKIFVIGNVNGKVQPAFSKLATLHSKNNFSFALIVGNLFGTDDDDAVTNLLSGKTQVPLPTYFTVGTHALPGRVVEKITKGEEICPNLHYLNKRGITKTSEGVRVATLGGILDPEIVGGQSQEQHLPFHTPDDAKALRGVNTTDILLTTMWPSTVWNGSKVALPFDTSSVVTSDAIADLCAALKPRYHFAPSHSAFFYEREPFFHPPKDASAELDTEVTRFISMAPYGNTEKAKAIYAFSLTPSTGILPQGSTVSPFLARADLSKKRPAPSDEGFSRFSNGQHGDNYRPNRFRKGGRGQRMPPPGPENCWLCLASEIVATHMICSIGEDTYLATARGPLPTPDMFAKYGLEHPSHLLIAPQEHVSSISRAAMGQDAADRTFKEMSRFREALQATVSKKSDHKLGAVTWEINKIGGIHAHWQFMPIPADLVKKGLVEAAFRVEAENLSLPGLAVKDFGISDEVPGDYIRIWIWCEDAGEGSEDGGAIISKSLLMRFDENVRFDLQYPRKVAAKLMGLEGRMNWRDWVQTEQEETDEAARFRELFKPWDFTLMD</sequence>
<evidence type="ECO:0000256" key="1">
    <source>
        <dbReference type="SAM" id="MobiDB-lite"/>
    </source>
</evidence>
<dbReference type="InterPro" id="IPR006768">
    <property type="entry name" value="Cwf19-like_C_dom-1"/>
</dbReference>
<dbReference type="AlphaFoldDB" id="A0A0G2FI13"/>
<dbReference type="InterPro" id="IPR006767">
    <property type="entry name" value="Cwf19-like_C_dom-2"/>
</dbReference>
<keyword evidence="5" id="KW-1185">Reference proteome</keyword>
<dbReference type="PANTHER" id="PTHR12072:SF4">
    <property type="entry name" value="CWF19-LIKE PROTEIN 1"/>
    <property type="match status" value="1"/>
</dbReference>
<evidence type="ECO:0000259" key="3">
    <source>
        <dbReference type="Pfam" id="PF04677"/>
    </source>
</evidence>
<dbReference type="STRING" id="1214573.A0A0G2FI13"/>
<reference evidence="4 5" key="2">
    <citation type="submission" date="2015-05" db="EMBL/GenBank/DDBJ databases">
        <authorList>
            <person name="Morales-Cruz A."/>
            <person name="Amrine K.C."/>
            <person name="Cantu D."/>
        </authorList>
    </citation>
    <scope>NUCLEOTIDE SEQUENCE [LARGE SCALE GENOMIC DNA]</scope>
    <source>
        <strain evidence="4">DA912</strain>
    </source>
</reference>
<evidence type="ECO:0000313" key="4">
    <source>
        <dbReference type="EMBL" id="KKY33744.1"/>
    </source>
</evidence>
<dbReference type="Pfam" id="PF04677">
    <property type="entry name" value="CwfJ_C_1"/>
    <property type="match status" value="1"/>
</dbReference>
<dbReference type="GO" id="GO:0000398">
    <property type="term" value="P:mRNA splicing, via spliceosome"/>
    <property type="evidence" value="ECO:0007669"/>
    <property type="project" value="TreeGrafter"/>
</dbReference>
<dbReference type="GO" id="GO:0061632">
    <property type="term" value="F:RNA lariat debranching enzyme activator activity"/>
    <property type="evidence" value="ECO:0007669"/>
    <property type="project" value="TreeGrafter"/>
</dbReference>
<organism evidence="4 5">
    <name type="scientific">Diaporthe ampelina</name>
    <dbReference type="NCBI Taxonomy" id="1214573"/>
    <lineage>
        <taxon>Eukaryota</taxon>
        <taxon>Fungi</taxon>
        <taxon>Dikarya</taxon>
        <taxon>Ascomycota</taxon>
        <taxon>Pezizomycotina</taxon>
        <taxon>Sordariomycetes</taxon>
        <taxon>Sordariomycetidae</taxon>
        <taxon>Diaporthales</taxon>
        <taxon>Diaporthaceae</taxon>
        <taxon>Diaporthe</taxon>
    </lineage>
</organism>
<proteinExistence type="predicted"/>
<evidence type="ECO:0000259" key="2">
    <source>
        <dbReference type="Pfam" id="PF04676"/>
    </source>
</evidence>
<feature type="region of interest" description="Disordered" evidence="1">
    <location>
        <begin position="270"/>
        <end position="291"/>
    </location>
</feature>
<dbReference type="GO" id="GO:0071014">
    <property type="term" value="C:post-mRNA release spliceosomal complex"/>
    <property type="evidence" value="ECO:0007669"/>
    <property type="project" value="EnsemblFungi"/>
</dbReference>
<dbReference type="PANTHER" id="PTHR12072">
    <property type="entry name" value="CWF19, CELL CYCLE CONTROL PROTEIN"/>
    <property type="match status" value="1"/>
</dbReference>